<organism evidence="1 2">
    <name type="scientific">Bacteroides stercoris ATCC 43183</name>
    <dbReference type="NCBI Taxonomy" id="449673"/>
    <lineage>
        <taxon>Bacteria</taxon>
        <taxon>Pseudomonadati</taxon>
        <taxon>Bacteroidota</taxon>
        <taxon>Bacteroidia</taxon>
        <taxon>Bacteroidales</taxon>
        <taxon>Bacteroidaceae</taxon>
        <taxon>Bacteroides</taxon>
    </lineage>
</organism>
<evidence type="ECO:0000313" key="2">
    <source>
        <dbReference type="Proteomes" id="UP000004713"/>
    </source>
</evidence>
<comment type="caution">
    <text evidence="1">The sequence shown here is derived from an EMBL/GenBank/DDBJ whole genome shotgun (WGS) entry which is preliminary data.</text>
</comment>
<protein>
    <submittedName>
        <fullName evidence="1">Uncharacterized protein</fullName>
    </submittedName>
</protein>
<reference evidence="1 2" key="2">
    <citation type="submission" date="2007-11" db="EMBL/GenBank/DDBJ databases">
        <authorList>
            <person name="Fulton L."/>
            <person name="Clifton S."/>
            <person name="Fulton B."/>
            <person name="Xu J."/>
            <person name="Minx P."/>
            <person name="Pepin K.H."/>
            <person name="Johnson M."/>
            <person name="Thiruvilangam P."/>
            <person name="Bhonagiri V."/>
            <person name="Nash W.E."/>
            <person name="Mardis E.R."/>
            <person name="Wilson R.K."/>
        </authorList>
    </citation>
    <scope>NUCLEOTIDE SEQUENCE [LARGE SCALE GENOMIC DNA]</scope>
    <source>
        <strain evidence="1 2">ATCC 43183</strain>
    </source>
</reference>
<name>B0NUE6_BACSE</name>
<gene>
    <name evidence="1" type="ORF">BACSTE_03131</name>
</gene>
<dbReference type="EMBL" id="ABFZ02000022">
    <property type="protein sequence ID" value="EDS13989.1"/>
    <property type="molecule type" value="Genomic_DNA"/>
</dbReference>
<dbReference type="Proteomes" id="UP000004713">
    <property type="component" value="Unassembled WGS sequence"/>
</dbReference>
<sequence>MQPGCIHSCAGRITVSGNYRSSKDGRGRTKPCGTCDERAVKRFQVDKLLPDTRFLGQSQEFEKRFGK</sequence>
<dbReference type="AlphaFoldDB" id="B0NUE6"/>
<proteinExistence type="predicted"/>
<dbReference type="HOGENOM" id="CLU_2803614_0_0_10"/>
<accession>B0NUE6</accession>
<reference evidence="1 2" key="1">
    <citation type="submission" date="2007-11" db="EMBL/GenBank/DDBJ databases">
        <title>Draft genome sequence of Bacteroides stercoris(ATCC 43183).</title>
        <authorList>
            <person name="Sudarsanam P."/>
            <person name="Ley R."/>
            <person name="Guruge J."/>
            <person name="Turnbaugh P.J."/>
            <person name="Mahowald M."/>
            <person name="Liep D."/>
            <person name="Gordon J."/>
        </authorList>
    </citation>
    <scope>NUCLEOTIDE SEQUENCE [LARGE SCALE GENOMIC DNA]</scope>
    <source>
        <strain evidence="1 2">ATCC 43183</strain>
    </source>
</reference>
<evidence type="ECO:0000313" key="1">
    <source>
        <dbReference type="EMBL" id="EDS13989.1"/>
    </source>
</evidence>